<comment type="caution">
    <text evidence="5">The sequence shown here is derived from an EMBL/GenBank/DDBJ whole genome shotgun (WGS) entry which is preliminary data.</text>
</comment>
<evidence type="ECO:0000256" key="3">
    <source>
        <dbReference type="ARBA" id="ARBA00013252"/>
    </source>
</evidence>
<dbReference type="Pfam" id="PF01329">
    <property type="entry name" value="Pterin_4a"/>
    <property type="match status" value="1"/>
</dbReference>
<dbReference type="VEuPathDB" id="FungiDB:CLCR_09067"/>
<name>A0A1C1CRZ8_9EURO</name>
<dbReference type="EC" id="4.2.1.96" evidence="3"/>
<dbReference type="AlphaFoldDB" id="A0A1C1CRZ8"/>
<dbReference type="GO" id="GO:0006729">
    <property type="term" value="P:tetrahydrobiopterin biosynthetic process"/>
    <property type="evidence" value="ECO:0007669"/>
    <property type="project" value="InterPro"/>
</dbReference>
<dbReference type="GO" id="GO:0008124">
    <property type="term" value="F:4-alpha-hydroxytetrahydrobiopterin dehydratase activity"/>
    <property type="evidence" value="ECO:0007669"/>
    <property type="project" value="UniProtKB-EC"/>
</dbReference>
<evidence type="ECO:0000313" key="6">
    <source>
        <dbReference type="Proteomes" id="UP000094526"/>
    </source>
</evidence>
<sequence length="228" mass="25215">MARFISAQEPIPPDRQTINIGLQDGTVITQKFSPTPKASLDRLGKALSELLQTPEQNTVIEAPNEKAKDTAGISFGTVEWYLDPEGDAIHRHTAHPSATELNIIEELIMRRADEMGHHPHISRGKVEEGADMYMTITCTTHSPRGLSVRDMKLARKINEILAEFNTVTPWKLNSSRDMDDEKPRIAALRERMIAANRAKINEALERCGCEAAKSRSTNPPGVSAKGPV</sequence>
<keyword evidence="4" id="KW-0456">Lyase</keyword>
<evidence type="ECO:0000313" key="5">
    <source>
        <dbReference type="EMBL" id="OCT51276.1"/>
    </source>
</evidence>
<dbReference type="Proteomes" id="UP000094526">
    <property type="component" value="Unassembled WGS sequence"/>
</dbReference>
<protein>
    <recommendedName>
        <fullName evidence="3">4a-hydroxytetrahydrobiopterin dehydratase</fullName>
        <ecNumber evidence="3">4.2.1.96</ecNumber>
    </recommendedName>
</protein>
<proteinExistence type="inferred from homology"/>
<evidence type="ECO:0000256" key="4">
    <source>
        <dbReference type="ARBA" id="ARBA00023239"/>
    </source>
</evidence>
<evidence type="ECO:0000256" key="2">
    <source>
        <dbReference type="ARBA" id="ARBA00006472"/>
    </source>
</evidence>
<accession>A0A1C1CRZ8</accession>
<dbReference type="Gene3D" id="3.30.1360.20">
    <property type="entry name" value="Transcriptional coactivator/pterin dehydratase"/>
    <property type="match status" value="1"/>
</dbReference>
<dbReference type="SUPFAM" id="SSF55248">
    <property type="entry name" value="PCD-like"/>
    <property type="match status" value="1"/>
</dbReference>
<organism evidence="5 6">
    <name type="scientific">Cladophialophora carrionii</name>
    <dbReference type="NCBI Taxonomy" id="86049"/>
    <lineage>
        <taxon>Eukaryota</taxon>
        <taxon>Fungi</taxon>
        <taxon>Dikarya</taxon>
        <taxon>Ascomycota</taxon>
        <taxon>Pezizomycotina</taxon>
        <taxon>Eurotiomycetes</taxon>
        <taxon>Chaetothyriomycetidae</taxon>
        <taxon>Chaetothyriales</taxon>
        <taxon>Herpotrichiellaceae</taxon>
        <taxon>Cladophialophora</taxon>
    </lineage>
</organism>
<dbReference type="VEuPathDB" id="FungiDB:G647_06806"/>
<gene>
    <name evidence="5" type="ORF">CLCR_09067</name>
</gene>
<dbReference type="InterPro" id="IPR036428">
    <property type="entry name" value="PCD_sf"/>
</dbReference>
<dbReference type="InterPro" id="IPR001533">
    <property type="entry name" value="Pterin_deHydtase"/>
</dbReference>
<comment type="similarity">
    <text evidence="2">Belongs to the pterin-4-alpha-carbinolamine dehydratase family.</text>
</comment>
<dbReference type="EMBL" id="LGRB01000009">
    <property type="protein sequence ID" value="OCT51276.1"/>
    <property type="molecule type" value="Genomic_DNA"/>
</dbReference>
<reference evidence="6" key="1">
    <citation type="submission" date="2015-07" db="EMBL/GenBank/DDBJ databases">
        <authorList>
            <person name="Teixeira M.M."/>
            <person name="Souza R.C."/>
            <person name="Almeida L.G."/>
            <person name="Vicente V.A."/>
            <person name="de Hoog S."/>
            <person name="Bocca A.L."/>
            <person name="de Almeida S.R."/>
            <person name="Vasconcelos A.T."/>
            <person name="Felipe M.S."/>
        </authorList>
    </citation>
    <scope>NUCLEOTIDE SEQUENCE [LARGE SCALE GENOMIC DNA]</scope>
    <source>
        <strain evidence="6">KSF</strain>
    </source>
</reference>
<dbReference type="OrthoDB" id="277398at2759"/>
<keyword evidence="6" id="KW-1185">Reference proteome</keyword>
<evidence type="ECO:0000256" key="1">
    <source>
        <dbReference type="ARBA" id="ARBA00001554"/>
    </source>
</evidence>
<comment type="catalytic activity">
    <reaction evidence="1">
        <text>(4aS,6R)-4a-hydroxy-L-erythro-5,6,7,8-tetrahydrobiopterin = (6R)-L-erythro-6,7-dihydrobiopterin + H2O</text>
        <dbReference type="Rhea" id="RHEA:11920"/>
        <dbReference type="ChEBI" id="CHEBI:15377"/>
        <dbReference type="ChEBI" id="CHEBI:15642"/>
        <dbReference type="ChEBI" id="CHEBI:43120"/>
        <dbReference type="EC" id="4.2.1.96"/>
    </reaction>
</comment>